<name>A0A9P9F7M2_9HYPO</name>
<dbReference type="CDD" id="cd04301">
    <property type="entry name" value="NAT_SF"/>
    <property type="match status" value="1"/>
</dbReference>
<evidence type="ECO:0000259" key="1">
    <source>
        <dbReference type="PROSITE" id="PS51186"/>
    </source>
</evidence>
<organism evidence="2 3">
    <name type="scientific">Dactylonectria estremocensis</name>
    <dbReference type="NCBI Taxonomy" id="1079267"/>
    <lineage>
        <taxon>Eukaryota</taxon>
        <taxon>Fungi</taxon>
        <taxon>Dikarya</taxon>
        <taxon>Ascomycota</taxon>
        <taxon>Pezizomycotina</taxon>
        <taxon>Sordariomycetes</taxon>
        <taxon>Hypocreomycetidae</taxon>
        <taxon>Hypocreales</taxon>
        <taxon>Nectriaceae</taxon>
        <taxon>Dactylonectria</taxon>
    </lineage>
</organism>
<feature type="domain" description="N-acetyltransferase" evidence="1">
    <location>
        <begin position="94"/>
        <end position="267"/>
    </location>
</feature>
<dbReference type="Proteomes" id="UP000717696">
    <property type="component" value="Unassembled WGS sequence"/>
</dbReference>
<dbReference type="PROSITE" id="PS51186">
    <property type="entry name" value="GNAT"/>
    <property type="match status" value="1"/>
</dbReference>
<sequence length="275" mass="30784">MGTPFIKFIGPSKLDGFKRGASAEAQPATIPQTFVDAMEVREGVFVKEQGVPSENEFDVDDPRCCHWVIYASVNKTEEAAVRDEQGNVVQPRRSSTRTTPIGTIRVVPFPQDPHPKKRGDYWNGILKGEEVKPDPNSKAPLVAPPKKFIIDRPTTFHDGQEPYVKLGRLAVIKDFRGHNIGGQLVKSAMKWLKENPSFFDPSILEMGLEQMGASNETEVPKWMGLVCVHAQKGAIGAWEKWGFKIDENMGEWSEEGIVHVGMFQRVQIGDKMIRI</sequence>
<keyword evidence="3" id="KW-1185">Reference proteome</keyword>
<dbReference type="InterPro" id="IPR000182">
    <property type="entry name" value="GNAT_dom"/>
</dbReference>
<proteinExistence type="predicted"/>
<dbReference type="AlphaFoldDB" id="A0A9P9F7M2"/>
<dbReference type="OrthoDB" id="329272at2759"/>
<dbReference type="GO" id="GO:0016747">
    <property type="term" value="F:acyltransferase activity, transferring groups other than amino-acyl groups"/>
    <property type="evidence" value="ECO:0007669"/>
    <property type="project" value="InterPro"/>
</dbReference>
<dbReference type="SUPFAM" id="SSF55729">
    <property type="entry name" value="Acyl-CoA N-acyltransferases (Nat)"/>
    <property type="match status" value="1"/>
</dbReference>
<evidence type="ECO:0000313" key="2">
    <source>
        <dbReference type="EMBL" id="KAH7155090.1"/>
    </source>
</evidence>
<comment type="caution">
    <text evidence="2">The sequence shown here is derived from an EMBL/GenBank/DDBJ whole genome shotgun (WGS) entry which is preliminary data.</text>
</comment>
<gene>
    <name evidence="2" type="ORF">B0J13DRAFT_544744</name>
</gene>
<protein>
    <recommendedName>
        <fullName evidence="1">N-acetyltransferase domain-containing protein</fullName>
    </recommendedName>
</protein>
<dbReference type="EMBL" id="JAGMUU010000004">
    <property type="protein sequence ID" value="KAH7155090.1"/>
    <property type="molecule type" value="Genomic_DNA"/>
</dbReference>
<dbReference type="Gene3D" id="3.40.630.30">
    <property type="match status" value="1"/>
</dbReference>
<dbReference type="InterPro" id="IPR016181">
    <property type="entry name" value="Acyl_CoA_acyltransferase"/>
</dbReference>
<reference evidence="2" key="1">
    <citation type="journal article" date="2021" name="Nat. Commun.">
        <title>Genetic determinants of endophytism in the Arabidopsis root mycobiome.</title>
        <authorList>
            <person name="Mesny F."/>
            <person name="Miyauchi S."/>
            <person name="Thiergart T."/>
            <person name="Pickel B."/>
            <person name="Atanasova L."/>
            <person name="Karlsson M."/>
            <person name="Huettel B."/>
            <person name="Barry K.W."/>
            <person name="Haridas S."/>
            <person name="Chen C."/>
            <person name="Bauer D."/>
            <person name="Andreopoulos W."/>
            <person name="Pangilinan J."/>
            <person name="LaButti K."/>
            <person name="Riley R."/>
            <person name="Lipzen A."/>
            <person name="Clum A."/>
            <person name="Drula E."/>
            <person name="Henrissat B."/>
            <person name="Kohler A."/>
            <person name="Grigoriev I.V."/>
            <person name="Martin F.M."/>
            <person name="Hacquard S."/>
        </authorList>
    </citation>
    <scope>NUCLEOTIDE SEQUENCE</scope>
    <source>
        <strain evidence="2">MPI-CAGE-AT-0021</strain>
    </source>
</reference>
<accession>A0A9P9F7M2</accession>
<evidence type="ECO:0000313" key="3">
    <source>
        <dbReference type="Proteomes" id="UP000717696"/>
    </source>
</evidence>